<accession>A0A1E5XMH1</accession>
<keyword evidence="12" id="KW-0808">Transferase</keyword>
<dbReference type="OrthoDB" id="9805628at2"/>
<dbReference type="InterPro" id="IPR050571">
    <property type="entry name" value="Class-IV_PLP-Dep_Aminotrnsfr"/>
</dbReference>
<comment type="catalytic activity">
    <reaction evidence="11">
        <text>L-leucine + 2-oxoglutarate = 4-methyl-2-oxopentanoate + L-glutamate</text>
        <dbReference type="Rhea" id="RHEA:18321"/>
        <dbReference type="ChEBI" id="CHEBI:16810"/>
        <dbReference type="ChEBI" id="CHEBI:17865"/>
        <dbReference type="ChEBI" id="CHEBI:29985"/>
        <dbReference type="ChEBI" id="CHEBI:57427"/>
        <dbReference type="EC" id="2.6.1.42"/>
    </reaction>
</comment>
<reference evidence="12 13" key="1">
    <citation type="journal article" date="2015" name="Genome Announc.">
        <title>Genome Assemblies of Three Soil-Associated Devosia species: D. insulae, D. limi, and D. soli.</title>
        <authorList>
            <person name="Hassan Y.I."/>
            <person name="Lepp D."/>
            <person name="Zhou T."/>
        </authorList>
    </citation>
    <scope>NUCLEOTIDE SEQUENCE [LARGE SCALE GENOMIC DNA]</scope>
    <source>
        <strain evidence="12 13">DS-56</strain>
    </source>
</reference>
<keyword evidence="13" id="KW-1185">Reference proteome</keyword>
<comment type="function">
    <text evidence="1">Acts on leucine, isoleucine and valine.</text>
</comment>
<comment type="pathway">
    <text evidence="3">Amino-acid biosynthesis; L-valine biosynthesis; L-valine from pyruvate: step 4/4.</text>
</comment>
<evidence type="ECO:0000256" key="4">
    <source>
        <dbReference type="ARBA" id="ARBA00005072"/>
    </source>
</evidence>
<dbReference type="InterPro" id="IPR043131">
    <property type="entry name" value="BCAT-like_N"/>
</dbReference>
<evidence type="ECO:0000313" key="12">
    <source>
        <dbReference type="EMBL" id="OEO29704.1"/>
    </source>
</evidence>
<dbReference type="EC" id="2.6.1.42" evidence="6"/>
<dbReference type="PANTHER" id="PTHR42743:SF11">
    <property type="entry name" value="AMINODEOXYCHORISMATE LYASE"/>
    <property type="match status" value="1"/>
</dbReference>
<evidence type="ECO:0000256" key="5">
    <source>
        <dbReference type="ARBA" id="ARBA00009320"/>
    </source>
</evidence>
<comment type="catalytic activity">
    <reaction evidence="9">
        <text>L-valine + 2-oxoglutarate = 3-methyl-2-oxobutanoate + L-glutamate</text>
        <dbReference type="Rhea" id="RHEA:24813"/>
        <dbReference type="ChEBI" id="CHEBI:11851"/>
        <dbReference type="ChEBI" id="CHEBI:16810"/>
        <dbReference type="ChEBI" id="CHEBI:29985"/>
        <dbReference type="ChEBI" id="CHEBI:57762"/>
        <dbReference type="EC" id="2.6.1.42"/>
    </reaction>
</comment>
<evidence type="ECO:0000256" key="10">
    <source>
        <dbReference type="ARBA" id="ARBA00048798"/>
    </source>
</evidence>
<dbReference type="PANTHER" id="PTHR42743">
    <property type="entry name" value="AMINO-ACID AMINOTRANSFERASE"/>
    <property type="match status" value="1"/>
</dbReference>
<name>A0A1E5XMH1_9HYPH</name>
<keyword evidence="8" id="KW-0100">Branched-chain amino acid biosynthesis</keyword>
<dbReference type="RefSeq" id="WP_069911062.1">
    <property type="nucleotide sequence ID" value="NZ_LAJE02000267.1"/>
</dbReference>
<evidence type="ECO:0000313" key="13">
    <source>
        <dbReference type="Proteomes" id="UP000095463"/>
    </source>
</evidence>
<dbReference type="GO" id="GO:0009082">
    <property type="term" value="P:branched-chain amino acid biosynthetic process"/>
    <property type="evidence" value="ECO:0007669"/>
    <property type="project" value="UniProtKB-KW"/>
</dbReference>
<evidence type="ECO:0000256" key="8">
    <source>
        <dbReference type="ARBA" id="ARBA00023304"/>
    </source>
</evidence>
<dbReference type="GO" id="GO:0004084">
    <property type="term" value="F:branched-chain-amino-acid transaminase activity"/>
    <property type="evidence" value="ECO:0007669"/>
    <property type="project" value="UniProtKB-EC"/>
</dbReference>
<keyword evidence="8" id="KW-0028">Amino-acid biosynthesis</keyword>
<evidence type="ECO:0000256" key="1">
    <source>
        <dbReference type="ARBA" id="ARBA00003109"/>
    </source>
</evidence>
<dbReference type="SUPFAM" id="SSF56752">
    <property type="entry name" value="D-aminoacid aminotransferase-like PLP-dependent enzymes"/>
    <property type="match status" value="1"/>
</dbReference>
<comment type="pathway">
    <text evidence="2">Amino-acid biosynthesis; L-isoleucine biosynthesis; L-isoleucine from 2-oxobutanoate: step 4/4.</text>
</comment>
<dbReference type="EMBL" id="LAJE02000267">
    <property type="protein sequence ID" value="OEO29704.1"/>
    <property type="molecule type" value="Genomic_DNA"/>
</dbReference>
<dbReference type="Gene3D" id="3.20.10.10">
    <property type="entry name" value="D-amino Acid Aminotransferase, subunit A, domain 2"/>
    <property type="match status" value="1"/>
</dbReference>
<dbReference type="Pfam" id="PF01063">
    <property type="entry name" value="Aminotran_4"/>
    <property type="match status" value="1"/>
</dbReference>
<evidence type="ECO:0000256" key="6">
    <source>
        <dbReference type="ARBA" id="ARBA00013053"/>
    </source>
</evidence>
<keyword evidence="12" id="KW-0032">Aminotransferase</keyword>
<dbReference type="InterPro" id="IPR001544">
    <property type="entry name" value="Aminotrans_IV"/>
</dbReference>
<dbReference type="InterPro" id="IPR036038">
    <property type="entry name" value="Aminotransferase-like"/>
</dbReference>
<evidence type="ECO:0000256" key="2">
    <source>
        <dbReference type="ARBA" id="ARBA00004824"/>
    </source>
</evidence>
<comment type="caution">
    <text evidence="12">The sequence shown here is derived from an EMBL/GenBank/DDBJ whole genome shotgun (WGS) entry which is preliminary data.</text>
</comment>
<comment type="catalytic activity">
    <reaction evidence="10">
        <text>L-isoleucine + 2-oxoglutarate = (S)-3-methyl-2-oxopentanoate + L-glutamate</text>
        <dbReference type="Rhea" id="RHEA:24801"/>
        <dbReference type="ChEBI" id="CHEBI:16810"/>
        <dbReference type="ChEBI" id="CHEBI:29985"/>
        <dbReference type="ChEBI" id="CHEBI:35146"/>
        <dbReference type="ChEBI" id="CHEBI:58045"/>
        <dbReference type="EC" id="2.6.1.42"/>
    </reaction>
</comment>
<organism evidence="12 13">
    <name type="scientific">Devosia insulae DS-56</name>
    <dbReference type="NCBI Taxonomy" id="1116389"/>
    <lineage>
        <taxon>Bacteria</taxon>
        <taxon>Pseudomonadati</taxon>
        <taxon>Pseudomonadota</taxon>
        <taxon>Alphaproteobacteria</taxon>
        <taxon>Hyphomicrobiales</taxon>
        <taxon>Devosiaceae</taxon>
        <taxon>Devosia</taxon>
    </lineage>
</organism>
<proteinExistence type="inferred from homology"/>
<dbReference type="Gene3D" id="3.30.470.10">
    <property type="match status" value="1"/>
</dbReference>
<sequence length="303" mass="33272">MTRLVYISGELVPEHEARISIFDSAIMLGDTMTESTRTFRHVPFKLDEHIERLYQSLKLTRIDPQMSPAEMKRVTLEVFEANRPNYAPHEDAWIVHNISRGLSVAGADPTKQLGAATVMIFTQPMNLLPWVDFYSKGCHGVTPMSRMVPSQSLDPRIKNRSRLAYTLAEMEAKLVDPQAQSVILDLDGHVAENKGGNIFCVTKGVLRTPSTVNCLAGVSRATALELAKGLGIPTEETSLLPYDLATADEMFFTSTPYCIMPATKFNGLPVGDGQVGPVTKRLLGAWSELVGLDIVAQAEAQRG</sequence>
<dbReference type="Proteomes" id="UP000095463">
    <property type="component" value="Unassembled WGS sequence"/>
</dbReference>
<protein>
    <recommendedName>
        <fullName evidence="7">Probable branched-chain-amino-acid aminotransferase</fullName>
        <ecNumber evidence="6">2.6.1.42</ecNumber>
    </recommendedName>
</protein>
<evidence type="ECO:0000256" key="7">
    <source>
        <dbReference type="ARBA" id="ARBA00014472"/>
    </source>
</evidence>
<comment type="similarity">
    <text evidence="5">Belongs to the class-IV pyridoxal-phosphate-dependent aminotransferase family.</text>
</comment>
<evidence type="ECO:0000256" key="9">
    <source>
        <dbReference type="ARBA" id="ARBA00048212"/>
    </source>
</evidence>
<dbReference type="InterPro" id="IPR043132">
    <property type="entry name" value="BCAT-like_C"/>
</dbReference>
<evidence type="ECO:0000256" key="3">
    <source>
        <dbReference type="ARBA" id="ARBA00004931"/>
    </source>
</evidence>
<dbReference type="AlphaFoldDB" id="A0A1E5XMH1"/>
<evidence type="ECO:0000256" key="11">
    <source>
        <dbReference type="ARBA" id="ARBA00049229"/>
    </source>
</evidence>
<comment type="pathway">
    <text evidence="4">Amino-acid biosynthesis; L-leucine biosynthesis; L-leucine from 3-methyl-2-oxobutanoate: step 4/4.</text>
</comment>
<gene>
    <name evidence="12" type="ORF">VW23_024550</name>
</gene>